<dbReference type="PATRIC" id="fig|908627.4.peg.5781"/>
<sequence>MKILRTLFVLWLCAVLPLTGLAASGSAGQCPMQSMTADAGNMMSESMPGCESMATPPGQDSKSKDSLCKMTVQCQIGCMTIPVSAPSVARTAGAYRPMFFHYTQSLFVREPDGLWKPPRAL</sequence>
<evidence type="ECO:0000256" key="1">
    <source>
        <dbReference type="SAM" id="SignalP"/>
    </source>
</evidence>
<keyword evidence="3" id="KW-1185">Reference proteome</keyword>
<evidence type="ECO:0008006" key="4">
    <source>
        <dbReference type="Google" id="ProtNLM"/>
    </source>
</evidence>
<reference evidence="2 3" key="1">
    <citation type="journal article" date="2015" name="Genome Announc.">
        <title>Draft Genome Sequence of Burkholderia sp. Strain PML1(12), an Ectomycorrhizosphere-Inhabiting Bacterium with Effective Mineral-Weathering Ability.</title>
        <authorList>
            <person name="Uroz S."/>
            <person name="Oger P."/>
        </authorList>
    </citation>
    <scope>NUCLEOTIDE SEQUENCE [LARGE SCALE GENOMIC DNA]</scope>
    <source>
        <strain evidence="3">PML1(12)</strain>
    </source>
</reference>
<comment type="caution">
    <text evidence="2">The sequence shown here is derived from an EMBL/GenBank/DDBJ whole genome shotgun (WGS) entry which is preliminary data.</text>
</comment>
<evidence type="ECO:0000313" key="3">
    <source>
        <dbReference type="Proteomes" id="UP000035963"/>
    </source>
</evidence>
<protein>
    <recommendedName>
        <fullName evidence="4">Lipoprotein</fullName>
    </recommendedName>
</protein>
<accession>A0A0J1CS14</accession>
<dbReference type="Proteomes" id="UP000035963">
    <property type="component" value="Unassembled WGS sequence"/>
</dbReference>
<name>A0A0J1CS14_9BURK</name>
<feature type="chain" id="PRO_5005249239" description="Lipoprotein" evidence="1">
    <location>
        <begin position="23"/>
        <end position="121"/>
    </location>
</feature>
<keyword evidence="1" id="KW-0732">Signal</keyword>
<organism evidence="2 3">
    <name type="scientific">Caballeronia mineralivorans PML1(12)</name>
    <dbReference type="NCBI Taxonomy" id="908627"/>
    <lineage>
        <taxon>Bacteria</taxon>
        <taxon>Pseudomonadati</taxon>
        <taxon>Pseudomonadota</taxon>
        <taxon>Betaproteobacteria</taxon>
        <taxon>Burkholderiales</taxon>
        <taxon>Burkholderiaceae</taxon>
        <taxon>Caballeronia</taxon>
    </lineage>
</organism>
<dbReference type="AlphaFoldDB" id="A0A0J1CS14"/>
<evidence type="ECO:0000313" key="2">
    <source>
        <dbReference type="EMBL" id="KLU23397.1"/>
    </source>
</evidence>
<dbReference type="EMBL" id="AEJF01000152">
    <property type="protein sequence ID" value="KLU23397.1"/>
    <property type="molecule type" value="Genomic_DNA"/>
</dbReference>
<dbReference type="OrthoDB" id="6162547at2"/>
<feature type="signal peptide" evidence="1">
    <location>
        <begin position="1"/>
        <end position="22"/>
    </location>
</feature>
<gene>
    <name evidence="2" type="ORF">EOS_25925</name>
</gene>
<proteinExistence type="predicted"/>